<evidence type="ECO:0000313" key="3">
    <source>
        <dbReference type="WBParaSite" id="SBAD_0000514801-mRNA-1"/>
    </source>
</evidence>
<dbReference type="AlphaFoldDB" id="A0A183IMV2"/>
<dbReference type="EMBL" id="UZAM01008646">
    <property type="protein sequence ID" value="VDP05808.1"/>
    <property type="molecule type" value="Genomic_DNA"/>
</dbReference>
<sequence>MAPSDGVTSLSILILVPKLRRHATGTCEFEYPRTTDEGHFLQSGSENGATKRTGCSARQRQSVIARTNLVSAVITPMVPVAYSLSRASNEIPVLPTDQPTYQLTDRYAYRNSVRFKIPAFTNTCLPAPAFFLDVTLGFLSACSSLRVAKPAFSDLVVSRMTKGGEGCWGTETDYENSPIRTCFMQSDSWCGSSETAADEEVRDDCHGTNWKIGVDTLSERKRVKNLNIYSLGLKEQKLSHEVASYRLDNVGPVAMAMEF</sequence>
<reference evidence="3" key="1">
    <citation type="submission" date="2016-06" db="UniProtKB">
        <authorList>
            <consortium name="WormBaseParasite"/>
        </authorList>
    </citation>
    <scope>IDENTIFICATION</scope>
</reference>
<accession>A0A183IMV2</accession>
<evidence type="ECO:0000313" key="2">
    <source>
        <dbReference type="Proteomes" id="UP000270296"/>
    </source>
</evidence>
<protein>
    <submittedName>
        <fullName evidence="1 3">Uncharacterized protein</fullName>
    </submittedName>
</protein>
<dbReference type="Proteomes" id="UP000270296">
    <property type="component" value="Unassembled WGS sequence"/>
</dbReference>
<proteinExistence type="predicted"/>
<dbReference type="WBParaSite" id="SBAD_0000514801-mRNA-1">
    <property type="protein sequence ID" value="SBAD_0000514801-mRNA-1"/>
    <property type="gene ID" value="SBAD_0000514801"/>
</dbReference>
<name>A0A183IMV2_9BILA</name>
<keyword evidence="2" id="KW-1185">Reference proteome</keyword>
<organism evidence="3">
    <name type="scientific">Soboliphyme baturini</name>
    <dbReference type="NCBI Taxonomy" id="241478"/>
    <lineage>
        <taxon>Eukaryota</taxon>
        <taxon>Metazoa</taxon>
        <taxon>Ecdysozoa</taxon>
        <taxon>Nematoda</taxon>
        <taxon>Enoplea</taxon>
        <taxon>Dorylaimia</taxon>
        <taxon>Dioctophymatida</taxon>
        <taxon>Dioctophymatoidea</taxon>
        <taxon>Soboliphymatidae</taxon>
        <taxon>Soboliphyme</taxon>
    </lineage>
</organism>
<evidence type="ECO:0000313" key="1">
    <source>
        <dbReference type="EMBL" id="VDP05808.1"/>
    </source>
</evidence>
<reference evidence="1 2" key="2">
    <citation type="submission" date="2018-11" db="EMBL/GenBank/DDBJ databases">
        <authorList>
            <consortium name="Pathogen Informatics"/>
        </authorList>
    </citation>
    <scope>NUCLEOTIDE SEQUENCE [LARGE SCALE GENOMIC DNA]</scope>
</reference>
<gene>
    <name evidence="1" type="ORF">SBAD_LOCUS4948</name>
</gene>